<dbReference type="CDD" id="cd00431">
    <property type="entry name" value="cysteine_hydrolases"/>
    <property type="match status" value="1"/>
</dbReference>
<dbReference type="OrthoDB" id="4305745at2"/>
<evidence type="ECO:0000313" key="3">
    <source>
        <dbReference type="EMBL" id="KAB2382902.1"/>
    </source>
</evidence>
<evidence type="ECO:0000313" key="4">
    <source>
        <dbReference type="Proteomes" id="UP000483004"/>
    </source>
</evidence>
<gene>
    <name evidence="3" type="ORF">F9B16_12980</name>
</gene>
<sequence>MSTSALIVVDMLNPYGHQDAGLLTASVERTIEPLRRLLERARERDDVRLLYVNDNYGDFTADRDDLVRRAMDGERPDLVEPILPPDDCDFLAKVRHSAFYGTALEYLLSREGVEEVILAGQVTEQCVLYSALDAYVRHFKIKVVRDAVAHIHPDLGFAALRMMDLNMRAKIVPAAQCL</sequence>
<keyword evidence="4" id="KW-1185">Reference proteome</keyword>
<feature type="domain" description="Isochorismatase-like" evidence="2">
    <location>
        <begin position="4"/>
        <end position="169"/>
    </location>
</feature>
<dbReference type="PANTHER" id="PTHR43540">
    <property type="entry name" value="PEROXYUREIDOACRYLATE/UREIDOACRYLATE AMIDOHYDROLASE-RELATED"/>
    <property type="match status" value="1"/>
</dbReference>
<dbReference type="RefSeq" id="WP_151540288.1">
    <property type="nucleotide sequence ID" value="NZ_WBMR01000028.1"/>
</dbReference>
<dbReference type="PANTHER" id="PTHR43540:SF6">
    <property type="entry name" value="ISOCHORISMATASE-LIKE DOMAIN-CONTAINING PROTEIN"/>
    <property type="match status" value="1"/>
</dbReference>
<reference evidence="3 4" key="1">
    <citation type="submission" date="2019-09" db="EMBL/GenBank/DDBJ databases">
        <title>Actinomadura physcomitrii sp. nov., a novel actinomycete isolated from moss [Physcomitrium sphaericum (Ludw) Fuernr].</title>
        <authorList>
            <person name="Liu C."/>
            <person name="Zhuang X."/>
        </authorList>
    </citation>
    <scope>NUCLEOTIDE SEQUENCE [LARGE SCALE GENOMIC DNA]</scope>
    <source>
        <strain evidence="3 4">CYP1-1B</strain>
    </source>
</reference>
<dbReference type="EMBL" id="WBMR01000028">
    <property type="protein sequence ID" value="KAB2382902.1"/>
    <property type="molecule type" value="Genomic_DNA"/>
</dbReference>
<dbReference type="InterPro" id="IPR036380">
    <property type="entry name" value="Isochorismatase-like_sf"/>
</dbReference>
<dbReference type="Gene3D" id="3.40.50.850">
    <property type="entry name" value="Isochorismatase-like"/>
    <property type="match status" value="1"/>
</dbReference>
<dbReference type="Pfam" id="PF00857">
    <property type="entry name" value="Isochorismatase"/>
    <property type="match status" value="1"/>
</dbReference>
<dbReference type="InterPro" id="IPR000868">
    <property type="entry name" value="Isochorismatase-like_dom"/>
</dbReference>
<dbReference type="AlphaFoldDB" id="A0A6L3W3E7"/>
<proteinExistence type="predicted"/>
<evidence type="ECO:0000259" key="2">
    <source>
        <dbReference type="Pfam" id="PF00857"/>
    </source>
</evidence>
<accession>A0A6L3W3E7</accession>
<comment type="caution">
    <text evidence="3">The sequence shown here is derived from an EMBL/GenBank/DDBJ whole genome shotgun (WGS) entry which is preliminary data.</text>
</comment>
<keyword evidence="1 3" id="KW-0378">Hydrolase</keyword>
<dbReference type="GO" id="GO:0016787">
    <property type="term" value="F:hydrolase activity"/>
    <property type="evidence" value="ECO:0007669"/>
    <property type="project" value="UniProtKB-KW"/>
</dbReference>
<organism evidence="3 4">
    <name type="scientific">Actinomadura montaniterrae</name>
    <dbReference type="NCBI Taxonomy" id="1803903"/>
    <lineage>
        <taxon>Bacteria</taxon>
        <taxon>Bacillati</taxon>
        <taxon>Actinomycetota</taxon>
        <taxon>Actinomycetes</taxon>
        <taxon>Streptosporangiales</taxon>
        <taxon>Thermomonosporaceae</taxon>
        <taxon>Actinomadura</taxon>
    </lineage>
</organism>
<name>A0A6L3W3E7_9ACTN</name>
<evidence type="ECO:0000256" key="1">
    <source>
        <dbReference type="ARBA" id="ARBA00022801"/>
    </source>
</evidence>
<dbReference type="InterPro" id="IPR050272">
    <property type="entry name" value="Isochorismatase-like_hydrls"/>
</dbReference>
<protein>
    <submittedName>
        <fullName evidence="3">Cysteine hydrolase</fullName>
    </submittedName>
</protein>
<dbReference type="SUPFAM" id="SSF52499">
    <property type="entry name" value="Isochorismatase-like hydrolases"/>
    <property type="match status" value="1"/>
</dbReference>
<dbReference type="Proteomes" id="UP000483004">
    <property type="component" value="Unassembled WGS sequence"/>
</dbReference>